<protein>
    <submittedName>
        <fullName evidence="1">Uncharacterized protein</fullName>
    </submittedName>
</protein>
<dbReference type="Proteomes" id="UP000642748">
    <property type="component" value="Unassembled WGS sequence"/>
</dbReference>
<comment type="caution">
    <text evidence="1">The sequence shown here is derived from an EMBL/GenBank/DDBJ whole genome shotgun (WGS) entry which is preliminary data.</text>
</comment>
<sequence>MQEPDEISWVAGPPELRDAVLDLRDEREDLINQGILVRVQVRGDHRHQPVRTVPPRLYAAAGRLLPAV</sequence>
<proteinExistence type="predicted"/>
<accession>A0A8J3R045</accession>
<dbReference type="AlphaFoldDB" id="A0A8J3R045"/>
<organism evidence="1 2">
    <name type="scientific">Rugosimonospora africana</name>
    <dbReference type="NCBI Taxonomy" id="556532"/>
    <lineage>
        <taxon>Bacteria</taxon>
        <taxon>Bacillati</taxon>
        <taxon>Actinomycetota</taxon>
        <taxon>Actinomycetes</taxon>
        <taxon>Micromonosporales</taxon>
        <taxon>Micromonosporaceae</taxon>
        <taxon>Rugosimonospora</taxon>
    </lineage>
</organism>
<name>A0A8J3R045_9ACTN</name>
<keyword evidence="2" id="KW-1185">Reference proteome</keyword>
<dbReference type="EMBL" id="BONZ01000100">
    <property type="protein sequence ID" value="GIH20535.1"/>
    <property type="molecule type" value="Genomic_DNA"/>
</dbReference>
<dbReference type="RefSeq" id="WP_203923965.1">
    <property type="nucleotide sequence ID" value="NZ_BONZ01000100.1"/>
</dbReference>
<reference evidence="1" key="1">
    <citation type="submission" date="2021-01" db="EMBL/GenBank/DDBJ databases">
        <title>Whole genome shotgun sequence of Rugosimonospora africana NBRC 104875.</title>
        <authorList>
            <person name="Komaki H."/>
            <person name="Tamura T."/>
        </authorList>
    </citation>
    <scope>NUCLEOTIDE SEQUENCE</scope>
    <source>
        <strain evidence="1">NBRC 104875</strain>
    </source>
</reference>
<evidence type="ECO:0000313" key="1">
    <source>
        <dbReference type="EMBL" id="GIH20535.1"/>
    </source>
</evidence>
<evidence type="ECO:0000313" key="2">
    <source>
        <dbReference type="Proteomes" id="UP000642748"/>
    </source>
</evidence>
<gene>
    <name evidence="1" type="ORF">Raf01_87070</name>
</gene>